<keyword evidence="3 6" id="KW-0812">Transmembrane</keyword>
<dbReference type="OrthoDB" id="2962993at2759"/>
<dbReference type="GO" id="GO:0022857">
    <property type="term" value="F:transmembrane transporter activity"/>
    <property type="evidence" value="ECO:0007669"/>
    <property type="project" value="TreeGrafter"/>
</dbReference>
<sequence length="86" mass="9613">MTVGNLGGAIGSNIFLAKQAPHYWLGYGFSLGILVCGVISTLVLRSVFMRINRSRDQVPAEEVLSKYSEEQLVDMGDKSPLYRYVW</sequence>
<proteinExistence type="predicted"/>
<keyword evidence="8" id="KW-1185">Reference proteome</keyword>
<evidence type="ECO:0000313" key="7">
    <source>
        <dbReference type="EMBL" id="KAJ4252786.1"/>
    </source>
</evidence>
<evidence type="ECO:0000256" key="2">
    <source>
        <dbReference type="ARBA" id="ARBA00022448"/>
    </source>
</evidence>
<dbReference type="PANTHER" id="PTHR43791">
    <property type="entry name" value="PERMEASE-RELATED"/>
    <property type="match status" value="1"/>
</dbReference>
<dbReference type="EMBL" id="JAOQAZ010000025">
    <property type="protein sequence ID" value="KAJ4252786.1"/>
    <property type="molecule type" value="Genomic_DNA"/>
</dbReference>
<evidence type="ECO:0000256" key="6">
    <source>
        <dbReference type="SAM" id="Phobius"/>
    </source>
</evidence>
<comment type="caution">
    <text evidence="7">The sequence shown here is derived from an EMBL/GenBank/DDBJ whole genome shotgun (WGS) entry which is preliminary data.</text>
</comment>
<gene>
    <name evidence="7" type="ORF">NW762_010692</name>
</gene>
<reference evidence="7" key="1">
    <citation type="submission" date="2022-09" db="EMBL/GenBank/DDBJ databases">
        <title>Fusarium specimens isolated from Avocado Roots.</title>
        <authorList>
            <person name="Stajich J."/>
            <person name="Roper C."/>
            <person name="Heimlech-Rivalta G."/>
        </authorList>
    </citation>
    <scope>NUCLEOTIDE SEQUENCE</scope>
    <source>
        <strain evidence="7">CF00136</strain>
    </source>
</reference>
<comment type="subcellular location">
    <subcellularLocation>
        <location evidence="1">Membrane</location>
        <topology evidence="1">Multi-pass membrane protein</topology>
    </subcellularLocation>
</comment>
<evidence type="ECO:0000313" key="8">
    <source>
        <dbReference type="Proteomes" id="UP001152049"/>
    </source>
</evidence>
<evidence type="ECO:0000256" key="5">
    <source>
        <dbReference type="ARBA" id="ARBA00023136"/>
    </source>
</evidence>
<organism evidence="7 8">
    <name type="scientific">Fusarium torreyae</name>
    <dbReference type="NCBI Taxonomy" id="1237075"/>
    <lineage>
        <taxon>Eukaryota</taxon>
        <taxon>Fungi</taxon>
        <taxon>Dikarya</taxon>
        <taxon>Ascomycota</taxon>
        <taxon>Pezizomycotina</taxon>
        <taxon>Sordariomycetes</taxon>
        <taxon>Hypocreomycetidae</taxon>
        <taxon>Hypocreales</taxon>
        <taxon>Nectriaceae</taxon>
        <taxon>Fusarium</taxon>
    </lineage>
</organism>
<keyword evidence="2" id="KW-0813">Transport</keyword>
<accession>A0A9W8VAD5</accession>
<keyword evidence="5 6" id="KW-0472">Membrane</keyword>
<dbReference type="GO" id="GO:0016020">
    <property type="term" value="C:membrane"/>
    <property type="evidence" value="ECO:0007669"/>
    <property type="project" value="UniProtKB-SubCell"/>
</dbReference>
<protein>
    <recommendedName>
        <fullName evidence="9">Allantoin permease</fullName>
    </recommendedName>
</protein>
<dbReference type="PANTHER" id="PTHR43791:SF18">
    <property type="entry name" value="NICOTINIC ACID TRANSPORTER TNA1, PUTATIVE (AFU_ORTHOLOGUE AFUA_3G03820)-RELATED"/>
    <property type="match status" value="1"/>
</dbReference>
<name>A0A9W8VAD5_9HYPO</name>
<dbReference type="AlphaFoldDB" id="A0A9W8VAD5"/>
<evidence type="ECO:0008006" key="9">
    <source>
        <dbReference type="Google" id="ProtNLM"/>
    </source>
</evidence>
<evidence type="ECO:0000256" key="4">
    <source>
        <dbReference type="ARBA" id="ARBA00022989"/>
    </source>
</evidence>
<evidence type="ECO:0000256" key="3">
    <source>
        <dbReference type="ARBA" id="ARBA00022692"/>
    </source>
</evidence>
<feature type="transmembrane region" description="Helical" evidence="6">
    <location>
        <begin position="24"/>
        <end position="44"/>
    </location>
</feature>
<evidence type="ECO:0000256" key="1">
    <source>
        <dbReference type="ARBA" id="ARBA00004141"/>
    </source>
</evidence>
<dbReference type="Proteomes" id="UP001152049">
    <property type="component" value="Unassembled WGS sequence"/>
</dbReference>
<keyword evidence="4 6" id="KW-1133">Transmembrane helix</keyword>